<sequence>MHKKTFSASLASLHGMLEFIQAYGQKKSIDTFVLNKIILAAEEALVNIIHYGYPEKNGTIEITCEEPGRKPGIRILIKDQGIPFNPVEKAPSGKDYNPEELKVGGYGIYIFVGIMDRVEYRRRDEGNILSLIKYL</sequence>
<evidence type="ECO:0000259" key="1">
    <source>
        <dbReference type="Pfam" id="PF13581"/>
    </source>
</evidence>
<proteinExistence type="predicted"/>
<dbReference type="InterPro" id="IPR036890">
    <property type="entry name" value="HATPase_C_sf"/>
</dbReference>
<protein>
    <submittedName>
        <fullName evidence="2">Anti-sigma F factor</fullName>
        <ecNumber evidence="2">2.7.11.1</ecNumber>
    </submittedName>
</protein>
<dbReference type="EMBL" id="LN879502">
    <property type="protein sequence ID" value="CUI17585.1"/>
    <property type="molecule type" value="Genomic_DNA"/>
</dbReference>
<dbReference type="GO" id="GO:0004674">
    <property type="term" value="F:protein serine/threonine kinase activity"/>
    <property type="evidence" value="ECO:0007669"/>
    <property type="project" value="UniProtKB-EC"/>
</dbReference>
<evidence type="ECO:0000313" key="2">
    <source>
        <dbReference type="EMBL" id="CUI17585.1"/>
    </source>
</evidence>
<dbReference type="Gene3D" id="3.30.565.10">
    <property type="entry name" value="Histidine kinase-like ATPase, C-terminal domain"/>
    <property type="match status" value="1"/>
</dbReference>
<dbReference type="STRING" id="389348.PNK_1981"/>
<name>A0A0U5ETP8_9BACT</name>
<evidence type="ECO:0000313" key="3">
    <source>
        <dbReference type="Proteomes" id="UP000069902"/>
    </source>
</evidence>
<dbReference type="KEGG" id="pnl:PNK_1981"/>
<dbReference type="InterPro" id="IPR003594">
    <property type="entry name" value="HATPase_dom"/>
</dbReference>
<dbReference type="Proteomes" id="UP000069902">
    <property type="component" value="Chromosome cPNK"/>
</dbReference>
<accession>A0A0U5ETP8</accession>
<dbReference type="SUPFAM" id="SSF55874">
    <property type="entry name" value="ATPase domain of HSP90 chaperone/DNA topoisomerase II/histidine kinase"/>
    <property type="match status" value="1"/>
</dbReference>
<keyword evidence="2" id="KW-0808">Transferase</keyword>
<dbReference type="AlphaFoldDB" id="A0A0U5ETP8"/>
<feature type="domain" description="Histidine kinase/HSP90-like ATPase" evidence="1">
    <location>
        <begin position="6"/>
        <end position="133"/>
    </location>
</feature>
<dbReference type="EC" id="2.7.11.1" evidence="2"/>
<reference evidence="3" key="1">
    <citation type="submission" date="2015-09" db="EMBL/GenBank/DDBJ databases">
        <authorList>
            <person name="Bertelli C."/>
        </authorList>
    </citation>
    <scope>NUCLEOTIDE SEQUENCE [LARGE SCALE GENOMIC DNA]</scope>
    <source>
        <strain evidence="3">KNic</strain>
    </source>
</reference>
<dbReference type="CDD" id="cd16936">
    <property type="entry name" value="HATPase_RsbW-like"/>
    <property type="match status" value="1"/>
</dbReference>
<gene>
    <name evidence="2" type="primary">rsbW</name>
    <name evidence="2" type="ORF">PNK_1981</name>
</gene>
<organism evidence="2 3">
    <name type="scientific">Candidatus Protochlamydia naegleriophila</name>
    <dbReference type="NCBI Taxonomy" id="389348"/>
    <lineage>
        <taxon>Bacteria</taxon>
        <taxon>Pseudomonadati</taxon>
        <taxon>Chlamydiota</taxon>
        <taxon>Chlamydiia</taxon>
        <taxon>Parachlamydiales</taxon>
        <taxon>Parachlamydiaceae</taxon>
        <taxon>Candidatus Protochlamydia</taxon>
    </lineage>
</organism>
<dbReference type="PATRIC" id="fig|389348.3.peg.2228"/>
<dbReference type="Pfam" id="PF13581">
    <property type="entry name" value="HATPase_c_2"/>
    <property type="match status" value="1"/>
</dbReference>
<dbReference type="InParanoid" id="A0A0U5ETP8"/>
<dbReference type="RefSeq" id="WP_032123896.1">
    <property type="nucleotide sequence ID" value="NZ_LN879502.1"/>
</dbReference>
<keyword evidence="3" id="KW-1185">Reference proteome</keyword>